<dbReference type="HOGENOM" id="CLU_036577_3_1_0"/>
<evidence type="ECO:0000256" key="10">
    <source>
        <dbReference type="NCBIfam" id="TIGR00215"/>
    </source>
</evidence>
<dbReference type="PANTHER" id="PTHR30372">
    <property type="entry name" value="LIPID-A-DISACCHARIDE SYNTHASE"/>
    <property type="match status" value="1"/>
</dbReference>
<keyword evidence="12" id="KW-1185">Reference proteome</keyword>
<keyword evidence="8" id="KW-0443">Lipid metabolism</keyword>
<evidence type="ECO:0000256" key="7">
    <source>
        <dbReference type="ARBA" id="ARBA00022679"/>
    </source>
</evidence>
<dbReference type="InParanoid" id="E6W3U7"/>
<reference evidence="11 12" key="1">
    <citation type="submission" date="2010-12" db="EMBL/GenBank/DDBJ databases">
        <title>Complete sequence of Desulfurispirillum indicum S5.</title>
        <authorList>
            <consortium name="US DOE Joint Genome Institute"/>
            <person name="Lucas S."/>
            <person name="Copeland A."/>
            <person name="Lapidus A."/>
            <person name="Cheng J.-F."/>
            <person name="Goodwin L."/>
            <person name="Pitluck S."/>
            <person name="Chertkov O."/>
            <person name="Held B."/>
            <person name="Detter J.C."/>
            <person name="Han C."/>
            <person name="Tapia R."/>
            <person name="Land M."/>
            <person name="Hauser L."/>
            <person name="Kyrpides N."/>
            <person name="Ivanova N."/>
            <person name="Mikhailova N."/>
            <person name="Haggblom M."/>
            <person name="Rauschenbach I."/>
            <person name="Bini E."/>
            <person name="Woyke T."/>
        </authorList>
    </citation>
    <scope>NUCLEOTIDE SEQUENCE [LARGE SCALE GENOMIC DNA]</scope>
    <source>
        <strain evidence="12">ATCC BAA-1389 / DSM 22839 / S5</strain>
    </source>
</reference>
<organism evidence="11 12">
    <name type="scientific">Desulfurispirillum indicum (strain ATCC BAA-1389 / DSM 22839 / S5)</name>
    <dbReference type="NCBI Taxonomy" id="653733"/>
    <lineage>
        <taxon>Bacteria</taxon>
        <taxon>Pseudomonadati</taxon>
        <taxon>Chrysiogenota</taxon>
        <taxon>Chrysiogenia</taxon>
        <taxon>Chrysiogenales</taxon>
        <taxon>Chrysiogenaceae</taxon>
        <taxon>Desulfurispirillum</taxon>
    </lineage>
</organism>
<proteinExistence type="predicted"/>
<keyword evidence="7 11" id="KW-0808">Transferase</keyword>
<dbReference type="GO" id="GO:0016020">
    <property type="term" value="C:membrane"/>
    <property type="evidence" value="ECO:0007669"/>
    <property type="project" value="GOC"/>
</dbReference>
<evidence type="ECO:0000256" key="8">
    <source>
        <dbReference type="ARBA" id="ARBA00023098"/>
    </source>
</evidence>
<comment type="function">
    <text evidence="1">Condensation of UDP-2,3-diacylglucosamine and 2,3-diacylglucosamine-1-phosphate to form lipid A disaccharide, a precursor of lipid A, a phosphorylated glycolipid that anchors the lipopolysaccharide to the outer membrane of the cell.</text>
</comment>
<dbReference type="RefSeq" id="WP_013505696.1">
    <property type="nucleotide sequence ID" value="NC_014836.1"/>
</dbReference>
<keyword evidence="6 11" id="KW-0328">Glycosyltransferase</keyword>
<dbReference type="InterPro" id="IPR003835">
    <property type="entry name" value="Glyco_trans_19"/>
</dbReference>
<gene>
    <name evidence="11" type="ordered locus">Selin_1080</name>
</gene>
<evidence type="ECO:0000256" key="3">
    <source>
        <dbReference type="ARBA" id="ARBA00020902"/>
    </source>
</evidence>
<evidence type="ECO:0000313" key="12">
    <source>
        <dbReference type="Proteomes" id="UP000002572"/>
    </source>
</evidence>
<dbReference type="PANTHER" id="PTHR30372:SF4">
    <property type="entry name" value="LIPID-A-DISACCHARIDE SYNTHASE, MITOCHONDRIAL-RELATED"/>
    <property type="match status" value="1"/>
</dbReference>
<dbReference type="FunCoup" id="E6W3U7">
    <property type="interactions" value="282"/>
</dbReference>
<accession>E6W3U7</accession>
<keyword evidence="5" id="KW-0441">Lipid A biosynthesis</keyword>
<dbReference type="EC" id="2.4.1.182" evidence="2 10"/>
<dbReference type="NCBIfam" id="TIGR00215">
    <property type="entry name" value="lpxB"/>
    <property type="match status" value="1"/>
</dbReference>
<dbReference type="SUPFAM" id="SSF53756">
    <property type="entry name" value="UDP-Glycosyltransferase/glycogen phosphorylase"/>
    <property type="match status" value="1"/>
</dbReference>
<dbReference type="GO" id="GO:0008915">
    <property type="term" value="F:lipid-A-disaccharide synthase activity"/>
    <property type="evidence" value="ECO:0007669"/>
    <property type="project" value="UniProtKB-UniRule"/>
</dbReference>
<dbReference type="eggNOG" id="COG0763">
    <property type="taxonomic scope" value="Bacteria"/>
</dbReference>
<evidence type="ECO:0000256" key="2">
    <source>
        <dbReference type="ARBA" id="ARBA00012687"/>
    </source>
</evidence>
<evidence type="ECO:0000256" key="4">
    <source>
        <dbReference type="ARBA" id="ARBA00022516"/>
    </source>
</evidence>
<evidence type="ECO:0000256" key="9">
    <source>
        <dbReference type="ARBA" id="ARBA00048975"/>
    </source>
</evidence>
<dbReference type="GO" id="GO:0009245">
    <property type="term" value="P:lipid A biosynthetic process"/>
    <property type="evidence" value="ECO:0007669"/>
    <property type="project" value="UniProtKB-UniRule"/>
</dbReference>
<dbReference type="Proteomes" id="UP000002572">
    <property type="component" value="Chromosome"/>
</dbReference>
<evidence type="ECO:0000256" key="1">
    <source>
        <dbReference type="ARBA" id="ARBA00002056"/>
    </source>
</evidence>
<dbReference type="KEGG" id="din:Selin_1080"/>
<keyword evidence="4" id="KW-0444">Lipid biosynthesis</keyword>
<dbReference type="EMBL" id="CP002432">
    <property type="protein sequence ID" value="ADU65815.1"/>
    <property type="molecule type" value="Genomic_DNA"/>
</dbReference>
<dbReference type="AlphaFoldDB" id="E6W3U7"/>
<dbReference type="GO" id="GO:0005543">
    <property type="term" value="F:phospholipid binding"/>
    <property type="evidence" value="ECO:0007669"/>
    <property type="project" value="TreeGrafter"/>
</dbReference>
<protein>
    <recommendedName>
        <fullName evidence="3 10">Lipid-A-disaccharide synthase</fullName>
        <ecNumber evidence="2 10">2.4.1.182</ecNumber>
    </recommendedName>
</protein>
<evidence type="ECO:0000256" key="6">
    <source>
        <dbReference type="ARBA" id="ARBA00022676"/>
    </source>
</evidence>
<dbReference type="OrthoDB" id="9801642at2"/>
<comment type="catalytic activity">
    <reaction evidence="9">
        <text>a lipid X + a UDP-2-N,3-O-bis[(3R)-3-hydroxyacyl]-alpha-D-glucosamine = a lipid A disaccharide + UDP + H(+)</text>
        <dbReference type="Rhea" id="RHEA:67828"/>
        <dbReference type="ChEBI" id="CHEBI:15378"/>
        <dbReference type="ChEBI" id="CHEBI:58223"/>
        <dbReference type="ChEBI" id="CHEBI:137748"/>
        <dbReference type="ChEBI" id="CHEBI:176338"/>
        <dbReference type="ChEBI" id="CHEBI:176343"/>
        <dbReference type="EC" id="2.4.1.182"/>
    </reaction>
</comment>
<evidence type="ECO:0000313" key="11">
    <source>
        <dbReference type="EMBL" id="ADU65815.1"/>
    </source>
</evidence>
<sequence length="349" mass="39346">MKLLVSALEPSANVHLERLMSQLPGVEIQGIFSDHLGKPLIDSREFSVMGFVDAFAKIPFARKAIDMMTRQAPLHDAVLLIDSSGFHIPLAKSIKKQHPHVKIIYYILPQVWAWRSGRIPVVEAVTDVQASILPFENQFWKHAHYVGHPLMEEIRTWKNDVSQGSTVAFLPGSRRSEIGKLMPVYREVAASLSGRKLLVIPPHYRENDIAEMYGDLRGFEVARSTHEALLEASFAFVCSGTATLEATLIGTPFVLAYRAKALDYFLGRHFVKLPYIGLSNMIFHFAGRPPIHQEFLQDEVTAQNLLNAMAQIDGQDFLERSREMRALLQVTPEHSLSQVIDRLVREGRA</sequence>
<dbReference type="STRING" id="653733.Selin_1080"/>
<dbReference type="Pfam" id="PF02684">
    <property type="entry name" value="LpxB"/>
    <property type="match status" value="1"/>
</dbReference>
<evidence type="ECO:0000256" key="5">
    <source>
        <dbReference type="ARBA" id="ARBA00022556"/>
    </source>
</evidence>
<name>E6W3U7_DESIS</name>